<evidence type="ECO:0000313" key="3">
    <source>
        <dbReference type="Proteomes" id="UP000295499"/>
    </source>
</evidence>
<evidence type="ECO:0000259" key="1">
    <source>
        <dbReference type="Pfam" id="PF13470"/>
    </source>
</evidence>
<sequence length="141" mass="16047">MKHIFMDTNVVIDFLANRQPFSLDAARLFNMAVEGRIKIYISAVSYNNIYYVLRQSLTNNATIKLLESLADITEITDVNDQVIRQSLKTDFKDYEDAIQYNSALTIPNVDFIVTSNTKDFKKSRLPVLTSIEAIALLSSEM</sequence>
<evidence type="ECO:0000313" key="2">
    <source>
        <dbReference type="EMBL" id="TDO19519.1"/>
    </source>
</evidence>
<feature type="domain" description="PIN" evidence="1">
    <location>
        <begin position="4"/>
        <end position="118"/>
    </location>
</feature>
<reference evidence="2 3" key="1">
    <citation type="submission" date="2019-03" db="EMBL/GenBank/DDBJ databases">
        <title>Genomic Encyclopedia of Archaeal and Bacterial Type Strains, Phase II (KMG-II): from individual species to whole genera.</title>
        <authorList>
            <person name="Goeker M."/>
        </authorList>
    </citation>
    <scope>NUCLEOTIDE SEQUENCE [LARGE SCALE GENOMIC DNA]</scope>
    <source>
        <strain evidence="2 3">DSM 19034</strain>
    </source>
</reference>
<dbReference type="InterPro" id="IPR029060">
    <property type="entry name" value="PIN-like_dom_sf"/>
</dbReference>
<keyword evidence="3" id="KW-1185">Reference proteome</keyword>
<dbReference type="Gene3D" id="3.40.50.1010">
    <property type="entry name" value="5'-nuclease"/>
    <property type="match status" value="1"/>
</dbReference>
<protein>
    <submittedName>
        <fullName evidence="2">PIN domain-containing protein</fullName>
    </submittedName>
</protein>
<dbReference type="Pfam" id="PF13470">
    <property type="entry name" value="PIN_3"/>
    <property type="match status" value="1"/>
</dbReference>
<comment type="caution">
    <text evidence="2">The sequence shown here is derived from an EMBL/GenBank/DDBJ whole genome shotgun (WGS) entry which is preliminary data.</text>
</comment>
<proteinExistence type="predicted"/>
<gene>
    <name evidence="2" type="ORF">CLV32_4139</name>
</gene>
<accession>A0A4V3C2T1</accession>
<name>A0A4V3C2T1_9SPHI</name>
<dbReference type="EMBL" id="SNWM01000006">
    <property type="protein sequence ID" value="TDO19519.1"/>
    <property type="molecule type" value="Genomic_DNA"/>
</dbReference>
<organism evidence="2 3">
    <name type="scientific">Pedobacter duraquae</name>
    <dbReference type="NCBI Taxonomy" id="425511"/>
    <lineage>
        <taxon>Bacteria</taxon>
        <taxon>Pseudomonadati</taxon>
        <taxon>Bacteroidota</taxon>
        <taxon>Sphingobacteriia</taxon>
        <taxon>Sphingobacteriales</taxon>
        <taxon>Sphingobacteriaceae</taxon>
        <taxon>Pedobacter</taxon>
    </lineage>
</organism>
<dbReference type="AlphaFoldDB" id="A0A4V3C2T1"/>
<dbReference type="OrthoDB" id="1148871at2"/>
<dbReference type="SUPFAM" id="SSF88723">
    <property type="entry name" value="PIN domain-like"/>
    <property type="match status" value="1"/>
</dbReference>
<dbReference type="InterPro" id="IPR002716">
    <property type="entry name" value="PIN_dom"/>
</dbReference>
<dbReference type="RefSeq" id="WP_133558749.1">
    <property type="nucleotide sequence ID" value="NZ_SNWM01000006.1"/>
</dbReference>
<dbReference type="Proteomes" id="UP000295499">
    <property type="component" value="Unassembled WGS sequence"/>
</dbReference>